<evidence type="ECO:0000313" key="2">
    <source>
        <dbReference type="Proteomes" id="UP000001096"/>
    </source>
</evidence>
<organism evidence="1 2">
    <name type="scientific">Afipia broomeae ATCC 49717</name>
    <dbReference type="NCBI Taxonomy" id="883078"/>
    <lineage>
        <taxon>Bacteria</taxon>
        <taxon>Pseudomonadati</taxon>
        <taxon>Pseudomonadota</taxon>
        <taxon>Alphaproteobacteria</taxon>
        <taxon>Hyphomicrobiales</taxon>
        <taxon>Nitrobacteraceae</taxon>
        <taxon>Afipia</taxon>
    </lineage>
</organism>
<keyword evidence="2" id="KW-1185">Reference proteome</keyword>
<dbReference type="EMBL" id="AGWX01000004">
    <property type="protein sequence ID" value="EKS37404.1"/>
    <property type="molecule type" value="Genomic_DNA"/>
</dbReference>
<sequence length="98" mass="11125">MSGPKNNKGVATIDKLRSGLGHARDHKDISPVLAEIGKLTPIFGRLESMGMTANFVVRLRTTQDVLRRSMLRIFQTQRVEFVSSVTRWSRRRCSRLSP</sequence>
<evidence type="ECO:0000313" key="1">
    <source>
        <dbReference type="EMBL" id="EKS37404.1"/>
    </source>
</evidence>
<accession>K8P9C6</accession>
<protein>
    <submittedName>
        <fullName evidence="1">Uncharacterized protein</fullName>
    </submittedName>
</protein>
<name>K8P9C6_9BRAD</name>
<dbReference type="HOGENOM" id="CLU_2448817_0_0_5"/>
<proteinExistence type="predicted"/>
<dbReference type="PATRIC" id="fig|883078.3.peg.3951"/>
<dbReference type="AlphaFoldDB" id="K8P9C6"/>
<dbReference type="eggNOG" id="ENOG5031B7R">
    <property type="taxonomic scope" value="Bacteria"/>
</dbReference>
<dbReference type="Proteomes" id="UP000001096">
    <property type="component" value="Unassembled WGS sequence"/>
</dbReference>
<reference evidence="1 2" key="1">
    <citation type="submission" date="2012-04" db="EMBL/GenBank/DDBJ databases">
        <title>The Genome Sequence of Afipia broomeae ATCC 49717.</title>
        <authorList>
            <consortium name="The Broad Institute Genome Sequencing Platform"/>
            <person name="Earl A."/>
            <person name="Ward D."/>
            <person name="Feldgarden M."/>
            <person name="Gevers D."/>
            <person name="Huys G."/>
            <person name="Walker B."/>
            <person name="Young S.K."/>
            <person name="Zeng Q."/>
            <person name="Gargeya S."/>
            <person name="Fitzgerald M."/>
            <person name="Haas B."/>
            <person name="Abouelleil A."/>
            <person name="Alvarado L."/>
            <person name="Arachchi H.M."/>
            <person name="Berlin A."/>
            <person name="Chapman S.B."/>
            <person name="Goldberg J."/>
            <person name="Griggs A."/>
            <person name="Gujja S."/>
            <person name="Hansen M."/>
            <person name="Howarth C."/>
            <person name="Imamovic A."/>
            <person name="Larimer J."/>
            <person name="McCowen C."/>
            <person name="Montmayeur A."/>
            <person name="Murphy C."/>
            <person name="Neiman D."/>
            <person name="Pearson M."/>
            <person name="Priest M."/>
            <person name="Roberts A."/>
            <person name="Saif S."/>
            <person name="Shea T."/>
            <person name="Sisk P."/>
            <person name="Sykes S."/>
            <person name="Wortman J."/>
            <person name="Nusbaum C."/>
            <person name="Birren B."/>
        </authorList>
    </citation>
    <scope>NUCLEOTIDE SEQUENCE [LARGE SCALE GENOMIC DNA]</scope>
    <source>
        <strain evidence="1 2">ATCC 49717</strain>
    </source>
</reference>
<gene>
    <name evidence="1" type="ORF">HMPREF9695_03822</name>
</gene>
<comment type="caution">
    <text evidence="1">The sequence shown here is derived from an EMBL/GenBank/DDBJ whole genome shotgun (WGS) entry which is preliminary data.</text>
</comment>